<evidence type="ECO:0000313" key="4">
    <source>
        <dbReference type="EMBL" id="EGW10040.1"/>
    </source>
</evidence>
<dbReference type="InterPro" id="IPR037524">
    <property type="entry name" value="PA14/GLEYA"/>
</dbReference>
<sequence>MPAWLIALLSMKVLLLAGLEKSVLYPHNGSQLEMDLVNVAVPTLPRIPCDVHPVFVDLPVVTCQTRSLLSEAHEGLYSLEIRSGEQLLSNRCPGSLDGCTFKVRSEDTGMCLTGEVVHVYGWIITDQLETFDPDVDYIDRSTVHKDAWLISAKQDLFLYQTYAGNRGLLFEVGDAAEDVELTEATPGYRWQVVPNASSPSGFWSKEGQPFRARLSGFFVAPETNNYTFWIQADSPASLHFSFSEDPRTKVEMASVGVGTVDWFDSWEQKGNEGSWQQKTTKLELRGGAKYYLEAEQHGIAPRRGMRIGVQIHNTWLNPDVVNTYLLEKQQIRAQAQRLPEIQAERFLLIACTHPVLFHGYARFSCLFELYTGLKGSSSDAVLTSSTEPFCGRFSLGQVRHLILNPSADKNGYQLNQYPYLCSAYRGRINGTLAMTVSILFDFENITKNSTCDWSLTEPLPESWQFACINLWDTCVRCSEDLQSSPANTPLLVHRIDILATAPEAGLLYLDEIILADTNVTDVPVHMSSRQLQKLLQDNADESTSGYLNVSDFTVTKELNSCYEHVWTLSWTTQIGDLPNFISVVVQVNDIPAHCSGSCSFQYLQESTPSVDYVWYSPGCDVNLLVYFTGTGFPRDSQSLQVTVNKTSCEVIFSNETSVVCEMDLLPVGVYQVLMLVNPSGLAVNGSGEGLFLLVKPRLVAVEPATAAEIGGLWVTIQGSSLEGVSLVLFGTQSCAIEVIRSNSQQIQCKIPPRGNDGYTVNVTVISGDHSTVLPRAFSYVSSLNPVIVSLSRNRSNLAGGEILFLGMAQLVNYTGLDVLVRVQDTSAQVLTQTAWGLEVVLPPMLAGIHMISVFINGVNIHSQGVDLHIQYLTEVLSVEPRSGSLLGGTVLSLSGVGLGRDPALIWVLVGSQPCGMVNLTDVNAWCETPPAVLPPGADVLTVPASVEIWVGNTSFLHGASLVGKGFTFMYEAATTPVVTAMWGELTNNSLGFYVQGKNLSDSVILLGTLKCDLEVQSFVDNVSLSGCSFPLCSLEAGIYSLQVLHKWMGFANMSAVPQKFELSPRIMAIFPTHGSVCGGTVLTVKGVVAFSPRRRSVHVDLSGPFACVILSLGVHTVLCQTKLVGDHFPEMSFALNVTVLVNGLASKCEGNCTLFMQEETTPVVDALTTSINGSLTTLLMRGQRLGTTDAEPTVFVDDHLHCSTSFFNTSHIACQMSDLIPGLHYLSVVHTSNGYACLDHVYRSFFIVPQVFDYFPKVFSIHGGSLLTIKGTALRGWNATSVYIGQKTCVSVNISSELIQCIIPAGNGSVALEIELDGALYHIGLVGYSSVFTPELLSVSQRHDILTFTVAQISGPANVDIFIGMSPCAGVSGNSTVLQCMVPLLPSGEYPVTGYDHNRGWASSALILELRAHVMSVTANFGK</sequence>
<dbReference type="SUPFAM" id="SSF56988">
    <property type="entry name" value="Anthrax protective antigen"/>
    <property type="match status" value="1"/>
</dbReference>
<dbReference type="Proteomes" id="UP000001075">
    <property type="component" value="Unassembled WGS sequence"/>
</dbReference>
<protein>
    <submittedName>
        <fullName evidence="4">Fibrocystin</fullName>
    </submittedName>
</protein>
<reference evidence="5" key="1">
    <citation type="journal article" date="2011" name="Nat. Biotechnol.">
        <title>The genomic sequence of the Chinese hamster ovary (CHO)-K1 cell line.</title>
        <authorList>
            <person name="Xu X."/>
            <person name="Nagarajan H."/>
            <person name="Lewis N.E."/>
            <person name="Pan S."/>
            <person name="Cai Z."/>
            <person name="Liu X."/>
            <person name="Chen W."/>
            <person name="Xie M."/>
            <person name="Wang W."/>
            <person name="Hammond S."/>
            <person name="Andersen M.R."/>
            <person name="Neff N."/>
            <person name="Passarelli B."/>
            <person name="Koh W."/>
            <person name="Fan H.C."/>
            <person name="Wang J."/>
            <person name="Gui Y."/>
            <person name="Lee K.H."/>
            <person name="Betenbaugh M.J."/>
            <person name="Quake S.R."/>
            <person name="Famili I."/>
            <person name="Palsson B.O."/>
            <person name="Wang J."/>
        </authorList>
    </citation>
    <scope>NUCLEOTIDE SEQUENCE [LARGE SCALE GENOMIC DNA]</scope>
    <source>
        <strain evidence="5">CHO K1 cell line</strain>
    </source>
</reference>
<keyword evidence="1 2" id="KW-0732">Signal</keyword>
<dbReference type="InParanoid" id="G3I1H3"/>
<dbReference type="InterPro" id="IPR052387">
    <property type="entry name" value="Fibrocystin"/>
</dbReference>
<dbReference type="FunFam" id="2.60.40.10:FF:000889">
    <property type="entry name" value="fibrocystin isoform X1"/>
    <property type="match status" value="1"/>
</dbReference>
<dbReference type="EMBL" id="JH001075">
    <property type="protein sequence ID" value="EGW10040.1"/>
    <property type="molecule type" value="Genomic_DNA"/>
</dbReference>
<accession>G3I1H3</accession>
<dbReference type="PANTHER" id="PTHR46769">
    <property type="entry name" value="POLYCYSTIC KIDNEY AND HEPATIC DISEASE 1 (AUTOSOMAL RECESSIVE)-LIKE 1"/>
    <property type="match status" value="1"/>
</dbReference>
<dbReference type="FunFam" id="2.60.40.10:FF:001444">
    <property type="entry name" value="PKHD1, fibrocystin/polyductin"/>
    <property type="match status" value="1"/>
</dbReference>
<dbReference type="PANTHER" id="PTHR46769:SF1">
    <property type="entry name" value="FIBROCYSTIN"/>
    <property type="match status" value="1"/>
</dbReference>
<dbReference type="InterPro" id="IPR014756">
    <property type="entry name" value="Ig_E-set"/>
</dbReference>
<dbReference type="CDD" id="cd00603">
    <property type="entry name" value="IPT_PCSR"/>
    <property type="match status" value="6"/>
</dbReference>
<evidence type="ECO:0000313" key="5">
    <source>
        <dbReference type="Proteomes" id="UP000001075"/>
    </source>
</evidence>
<gene>
    <name evidence="4" type="ORF">I79_017230</name>
</gene>
<evidence type="ECO:0000256" key="2">
    <source>
        <dbReference type="SAM" id="SignalP"/>
    </source>
</evidence>
<dbReference type="PROSITE" id="PS51820">
    <property type="entry name" value="PA14"/>
    <property type="match status" value="1"/>
</dbReference>
<feature type="domain" description="PA14" evidence="3">
    <location>
        <begin position="163"/>
        <end position="323"/>
    </location>
</feature>
<dbReference type="SUPFAM" id="SSF81296">
    <property type="entry name" value="E set domains"/>
    <property type="match status" value="4"/>
</dbReference>
<proteinExistence type="predicted"/>
<evidence type="ECO:0000256" key="1">
    <source>
        <dbReference type="ARBA" id="ARBA00022729"/>
    </source>
</evidence>
<dbReference type="FunFam" id="2.60.40.10:FF:002082">
    <property type="entry name" value="PKHD1, fibrocystin/polyductin"/>
    <property type="match status" value="1"/>
</dbReference>
<name>G3I1H3_CRIGR</name>
<organism evidence="4 5">
    <name type="scientific">Cricetulus griseus</name>
    <name type="common">Chinese hamster</name>
    <name type="synonym">Cricetulus barabensis griseus</name>
    <dbReference type="NCBI Taxonomy" id="10029"/>
    <lineage>
        <taxon>Eukaryota</taxon>
        <taxon>Metazoa</taxon>
        <taxon>Chordata</taxon>
        <taxon>Craniata</taxon>
        <taxon>Vertebrata</taxon>
        <taxon>Euteleostomi</taxon>
        <taxon>Mammalia</taxon>
        <taxon>Eutheria</taxon>
        <taxon>Euarchontoglires</taxon>
        <taxon>Glires</taxon>
        <taxon>Rodentia</taxon>
        <taxon>Myomorpha</taxon>
        <taxon>Muroidea</taxon>
        <taxon>Cricetidae</taxon>
        <taxon>Cricetinae</taxon>
        <taxon>Cricetulus</taxon>
    </lineage>
</organism>
<evidence type="ECO:0000259" key="3">
    <source>
        <dbReference type="PROSITE" id="PS51820"/>
    </source>
</evidence>
<dbReference type="Gene3D" id="2.60.40.10">
    <property type="entry name" value="Immunoglobulins"/>
    <property type="match status" value="3"/>
</dbReference>
<dbReference type="InterPro" id="IPR013783">
    <property type="entry name" value="Ig-like_fold"/>
</dbReference>
<dbReference type="SMART" id="SM00429">
    <property type="entry name" value="IPT"/>
    <property type="match status" value="4"/>
</dbReference>
<dbReference type="Pfam" id="PF01833">
    <property type="entry name" value="TIG"/>
    <property type="match status" value="7"/>
</dbReference>
<dbReference type="FunFam" id="2.60.40.10:FF:001171">
    <property type="entry name" value="PKHD1, fibrocystin/polyductin"/>
    <property type="match status" value="1"/>
</dbReference>
<dbReference type="eggNOG" id="ENOG502QR85">
    <property type="taxonomic scope" value="Eukaryota"/>
</dbReference>
<feature type="chain" id="PRO_5003445105" evidence="2">
    <location>
        <begin position="18"/>
        <end position="1423"/>
    </location>
</feature>
<dbReference type="STRING" id="10029.G3I1H3"/>
<feature type="signal peptide" evidence="2">
    <location>
        <begin position="1"/>
        <end position="17"/>
    </location>
</feature>
<dbReference type="InterPro" id="IPR002909">
    <property type="entry name" value="IPT_dom"/>
</dbReference>